<feature type="transmembrane region" description="Helical" evidence="5">
    <location>
        <begin position="12"/>
        <end position="35"/>
    </location>
</feature>
<reference evidence="6" key="1">
    <citation type="submission" date="2020-08" db="EMBL/GenBank/DDBJ databases">
        <title>Genome public.</title>
        <authorList>
            <person name="Liu C."/>
            <person name="Sun Q."/>
        </authorList>
    </citation>
    <scope>NUCLEOTIDE SEQUENCE</scope>
    <source>
        <strain evidence="6">NSJ-12</strain>
    </source>
</reference>
<dbReference type="GO" id="GO:0005886">
    <property type="term" value="C:plasma membrane"/>
    <property type="evidence" value="ECO:0007669"/>
    <property type="project" value="UniProtKB-ARBA"/>
</dbReference>
<protein>
    <submittedName>
        <fullName evidence="6">Energy-coupling factor transporter transmembrane protein EcfT</fullName>
    </submittedName>
</protein>
<dbReference type="RefSeq" id="WP_249333980.1">
    <property type="nucleotide sequence ID" value="NZ_JACRSY010000039.1"/>
</dbReference>
<organism evidence="6 7">
    <name type="scientific">Zhenhengia yiwuensis</name>
    <dbReference type="NCBI Taxonomy" id="2763666"/>
    <lineage>
        <taxon>Bacteria</taxon>
        <taxon>Bacillati</taxon>
        <taxon>Bacillota</taxon>
        <taxon>Clostridia</taxon>
        <taxon>Lachnospirales</taxon>
        <taxon>Lachnospiraceae</taxon>
        <taxon>Zhenhengia</taxon>
    </lineage>
</organism>
<evidence type="ECO:0000256" key="3">
    <source>
        <dbReference type="ARBA" id="ARBA00022989"/>
    </source>
</evidence>
<dbReference type="AlphaFoldDB" id="A0A926IEV1"/>
<keyword evidence="4 5" id="KW-0472">Membrane</keyword>
<sequence length="296" mass="33573">MVDCFEKYHPVVNFVYFFAVIIFAMFFLHPVYMALSLSGACIYSIMLNGKKALKFNLVYMLPSMLVLACVNPLFNHEGMTILFYLKDGNPFTLESIIYGIVSATMIINVIIWFSCHNQIMSSDKIMYLFGKVIPASSLIFSMVLRFVPLYKARIKTISNAQKCIGNDVSQGNVLRRARNGLKILSIMVTWSLESSIETADSMKARGYGLKGRTAFSIYKMTLKDKVVIGLLAILIALVAMGACSGLIYVNYFPRIQFTPVTVWSSFVFISYFLLCYMPIFLNIYDEIMWRISGQNV</sequence>
<keyword evidence="7" id="KW-1185">Reference proteome</keyword>
<dbReference type="Proteomes" id="UP000655830">
    <property type="component" value="Unassembled WGS sequence"/>
</dbReference>
<keyword evidence="3 5" id="KW-1133">Transmembrane helix</keyword>
<evidence type="ECO:0000256" key="2">
    <source>
        <dbReference type="ARBA" id="ARBA00022692"/>
    </source>
</evidence>
<accession>A0A926IEV1</accession>
<feature type="transmembrane region" description="Helical" evidence="5">
    <location>
        <begin position="226"/>
        <end position="249"/>
    </location>
</feature>
<evidence type="ECO:0000256" key="1">
    <source>
        <dbReference type="ARBA" id="ARBA00004141"/>
    </source>
</evidence>
<keyword evidence="2 5" id="KW-0812">Transmembrane</keyword>
<evidence type="ECO:0000313" key="6">
    <source>
        <dbReference type="EMBL" id="MBC8581182.1"/>
    </source>
</evidence>
<feature type="transmembrane region" description="Helical" evidence="5">
    <location>
        <begin position="125"/>
        <end position="147"/>
    </location>
</feature>
<comment type="subcellular location">
    <subcellularLocation>
        <location evidence="1">Membrane</location>
        <topology evidence="1">Multi-pass membrane protein</topology>
    </subcellularLocation>
</comment>
<comment type="caution">
    <text evidence="6">The sequence shown here is derived from an EMBL/GenBank/DDBJ whole genome shotgun (WGS) entry which is preliminary data.</text>
</comment>
<dbReference type="InterPro" id="IPR003339">
    <property type="entry name" value="ABC/ECF_trnsptr_transmembrane"/>
</dbReference>
<evidence type="ECO:0000256" key="4">
    <source>
        <dbReference type="ARBA" id="ARBA00023136"/>
    </source>
</evidence>
<dbReference type="CDD" id="cd16914">
    <property type="entry name" value="EcfT"/>
    <property type="match status" value="1"/>
</dbReference>
<feature type="transmembrane region" description="Helical" evidence="5">
    <location>
        <begin position="55"/>
        <end position="74"/>
    </location>
</feature>
<evidence type="ECO:0000313" key="7">
    <source>
        <dbReference type="Proteomes" id="UP000655830"/>
    </source>
</evidence>
<feature type="transmembrane region" description="Helical" evidence="5">
    <location>
        <begin position="95"/>
        <end position="113"/>
    </location>
</feature>
<gene>
    <name evidence="6" type="ORF">H8718_16815</name>
</gene>
<dbReference type="EMBL" id="JACRSY010000039">
    <property type="protein sequence ID" value="MBC8581182.1"/>
    <property type="molecule type" value="Genomic_DNA"/>
</dbReference>
<evidence type="ECO:0000256" key="5">
    <source>
        <dbReference type="SAM" id="Phobius"/>
    </source>
</evidence>
<feature type="transmembrane region" description="Helical" evidence="5">
    <location>
        <begin position="261"/>
        <end position="284"/>
    </location>
</feature>
<proteinExistence type="predicted"/>
<name>A0A926IEV1_9FIRM</name>